<name>A0A8S1ZQC8_ARAAE</name>
<feature type="region of interest" description="Disordered" evidence="4">
    <location>
        <begin position="838"/>
        <end position="930"/>
    </location>
</feature>
<feature type="domain" description="Nucleotide-diphospho-sugar transferase" evidence="5">
    <location>
        <begin position="185"/>
        <end position="406"/>
    </location>
</feature>
<feature type="region of interest" description="Disordered" evidence="4">
    <location>
        <begin position="663"/>
        <end position="825"/>
    </location>
</feature>
<dbReference type="SUPFAM" id="SSF53448">
    <property type="entry name" value="Nucleotide-diphospho-sugar transferases"/>
    <property type="match status" value="1"/>
</dbReference>
<dbReference type="GO" id="GO:0080147">
    <property type="term" value="P:root hair cell development"/>
    <property type="evidence" value="ECO:0007669"/>
    <property type="project" value="InterPro"/>
</dbReference>
<sequence>MAGRKDKIQKLRGSRIAIAILVGILIGCVCSVLFPNGFFNSGSSSLIVNEERLSKSTSKVGLASCESSERVKMLKSDFAIISQKNAELRKQVRELTEKVRLAEQGTDNARKQVLVLGSEIKAGSFGTVKSLRTNPTVIPDESVNPRLAKLLENVAVNKEIIVVLANSNVKPMLELQIASIKRVGIQNYLIVALDDSIESFCESKEVAYYKRDPDKAVDMVGKSGGNHAVSGLKFRVLREFLQLGYGVLLSDVDIVFLQNPFGHLYRDSDVESMSDGHDNMTAYGFNDVFDEPSMGWARYAHTMRIWVFNSGFFYLRPTLPSIELLDRVADTLSKSEAWDQAVFNEQLFYPSHPGYTGLHASKRVMDMYEFMNSKVLFKTVRKNHELKKLKPVIVHLNYHPDKLERMQAVVEFYVNGKQDALDSFPDVVDSAYILPPVKKKTLPSSETVLLGSNSAPPVLRNPGGDDVDIDFGDVFGGPPKRRSKVTNSNQVTRHSFSESALRRRDVIVDVGSLIPQDEKPVFGEETSVRRRFTTDDFFDDIFRVNESSSLPGSRILSPAHKPESSGTSSPAQFSLPAKATEIPTFGLATRSLSKNKETVSSSPLSRTSSKADMVSTAKSFSEEDCDDPPRVVVTGKGRQFHFSIYKWPNKGVPVVIWGSSRLSSMSKAEETTPVPLSDHRKTSVEKSDKNEEGEGESGLSGLKEEKKTSLKRPGVQTEEEKTETDLKSKQAFSGVSKAHEATTVKSLHSILHENDERQGEKIVSEREVRKGKSKAKNTQSFTEDSRTKKKPQGTKSSLDSSPIPDKSSFASSSAAPEVGKDGVKGKVSDFVKIFSKGASVGAGGESLGQSSRWRAKETPKTDINLDAANAKETVNIPHQQKKSTPDIPAMNQKKGSDQESMNYKAPGVTVQEERQEPSTTHTNSENIDEPFHVNFDVEDITQDENKKMEETNKDAEEIQNIDAKIRKWSSGKSGNIRSLLSTLQYILWSGSGWKPVPLMDMIEGNAVRKSYQRALLILHPDKLQQKGASANQKYIAEKVFELLQEAWDHFNSLGPV</sequence>
<accession>A0A8S1ZQC8</accession>
<keyword evidence="2" id="KW-0735">Signal-anchor</keyword>
<feature type="transmembrane region" description="Helical" evidence="2">
    <location>
        <begin position="16"/>
        <end position="34"/>
    </location>
</feature>
<dbReference type="InterPro" id="IPR001623">
    <property type="entry name" value="DnaJ_domain"/>
</dbReference>
<feature type="compositionally biased region" description="Basic and acidic residues" evidence="4">
    <location>
        <begin position="677"/>
        <end position="692"/>
    </location>
</feature>
<keyword evidence="2" id="KW-0961">Cell wall biogenesis/degradation</keyword>
<feature type="region of interest" description="Disordered" evidence="4">
    <location>
        <begin position="551"/>
        <end position="575"/>
    </location>
</feature>
<dbReference type="Gene3D" id="1.10.287.110">
    <property type="entry name" value="DnaJ domain"/>
    <property type="match status" value="1"/>
</dbReference>
<dbReference type="InterPro" id="IPR029044">
    <property type="entry name" value="Nucleotide-diphossugar_trans"/>
</dbReference>
<evidence type="ECO:0000256" key="1">
    <source>
        <dbReference type="ARBA" id="ARBA00007033"/>
    </source>
</evidence>
<keyword evidence="2" id="KW-0472">Membrane</keyword>
<evidence type="ECO:0000259" key="5">
    <source>
        <dbReference type="Pfam" id="PF03407"/>
    </source>
</evidence>
<evidence type="ECO:0000256" key="3">
    <source>
        <dbReference type="SAM" id="Coils"/>
    </source>
</evidence>
<evidence type="ECO:0000313" key="7">
    <source>
        <dbReference type="Proteomes" id="UP000682877"/>
    </source>
</evidence>
<dbReference type="InterPro" id="IPR036869">
    <property type="entry name" value="J_dom_sf"/>
</dbReference>
<evidence type="ECO:0000313" key="6">
    <source>
        <dbReference type="EMBL" id="CAE5964185.1"/>
    </source>
</evidence>
<evidence type="ECO:0000256" key="2">
    <source>
        <dbReference type="RuleBase" id="RU363055"/>
    </source>
</evidence>
<protein>
    <recommendedName>
        <fullName evidence="2">Glycosyltransferase</fullName>
        <ecNumber evidence="2">2.4.2.-</ecNumber>
    </recommendedName>
</protein>
<feature type="compositionally biased region" description="Basic and acidic residues" evidence="4">
    <location>
        <begin position="750"/>
        <end position="770"/>
    </location>
</feature>
<dbReference type="Pfam" id="PF03407">
    <property type="entry name" value="Nucleotid_trans"/>
    <property type="match status" value="1"/>
</dbReference>
<dbReference type="GO" id="GO:0071555">
    <property type="term" value="P:cell wall organization"/>
    <property type="evidence" value="ECO:0007669"/>
    <property type="project" value="UniProtKB-KW"/>
</dbReference>
<dbReference type="GO" id="GO:0000139">
    <property type="term" value="C:Golgi membrane"/>
    <property type="evidence" value="ECO:0007669"/>
    <property type="project" value="UniProtKB-SubCell"/>
</dbReference>
<dbReference type="PANTHER" id="PTHR46581">
    <property type="entry name" value="ARABINOSYLTRANSFERASE RRA3"/>
    <property type="match status" value="1"/>
</dbReference>
<dbReference type="AlphaFoldDB" id="A0A8S1ZQC8"/>
<dbReference type="GO" id="GO:0016757">
    <property type="term" value="F:glycosyltransferase activity"/>
    <property type="evidence" value="ECO:0007669"/>
    <property type="project" value="UniProtKB-KW"/>
</dbReference>
<dbReference type="InterPro" id="IPR005069">
    <property type="entry name" value="Nucl-diP-sugar_transferase"/>
</dbReference>
<comment type="subcellular location">
    <subcellularLocation>
        <location evidence="2">Golgi apparatus membrane</location>
        <topology evidence="2">Single-pass type II membrane protein</topology>
    </subcellularLocation>
</comment>
<keyword evidence="2" id="KW-1133">Transmembrane helix</keyword>
<proteinExistence type="inferred from homology"/>
<dbReference type="PANTHER" id="PTHR46581:SF9">
    <property type="entry name" value="ARABINOSYLTRANSFERASE RRA1-RELATED"/>
    <property type="match status" value="1"/>
</dbReference>
<keyword evidence="2" id="KW-0328">Glycosyltransferase</keyword>
<dbReference type="EMBL" id="LR999452">
    <property type="protein sequence ID" value="CAE5964185.1"/>
    <property type="molecule type" value="Genomic_DNA"/>
</dbReference>
<dbReference type="SUPFAM" id="SSF46565">
    <property type="entry name" value="Chaperone J-domain"/>
    <property type="match status" value="1"/>
</dbReference>
<gene>
    <name evidence="6" type="ORF">AARE701A_LOCUS5471</name>
</gene>
<keyword evidence="3" id="KW-0175">Coiled coil</keyword>
<feature type="region of interest" description="Disordered" evidence="4">
    <location>
        <begin position="593"/>
        <end position="631"/>
    </location>
</feature>
<keyword evidence="2" id="KW-0808">Transferase</keyword>
<dbReference type="CDD" id="cd06257">
    <property type="entry name" value="DnaJ"/>
    <property type="match status" value="1"/>
</dbReference>
<evidence type="ECO:0000256" key="4">
    <source>
        <dbReference type="SAM" id="MobiDB-lite"/>
    </source>
</evidence>
<dbReference type="FunFam" id="1.10.287.110:FF:000043">
    <property type="entry name" value="J-domain protein required for chloroplast accumulation response 1"/>
    <property type="match status" value="1"/>
</dbReference>
<reference evidence="6" key="1">
    <citation type="submission" date="2021-01" db="EMBL/GenBank/DDBJ databases">
        <authorList>
            <person name="Bezrukov I."/>
        </authorList>
    </citation>
    <scope>NUCLEOTIDE SEQUENCE</scope>
</reference>
<dbReference type="EC" id="2.4.2.-" evidence="2"/>
<dbReference type="PROSITE" id="PS51257">
    <property type="entry name" value="PROKAR_LIPOPROTEIN"/>
    <property type="match status" value="1"/>
</dbReference>
<keyword evidence="7" id="KW-1185">Reference proteome</keyword>
<organism evidence="6 7">
    <name type="scientific">Arabidopsis arenosa</name>
    <name type="common">Sand rock-cress</name>
    <name type="synonym">Cardaminopsis arenosa</name>
    <dbReference type="NCBI Taxonomy" id="38785"/>
    <lineage>
        <taxon>Eukaryota</taxon>
        <taxon>Viridiplantae</taxon>
        <taxon>Streptophyta</taxon>
        <taxon>Embryophyta</taxon>
        <taxon>Tracheophyta</taxon>
        <taxon>Spermatophyta</taxon>
        <taxon>Magnoliopsida</taxon>
        <taxon>eudicotyledons</taxon>
        <taxon>Gunneridae</taxon>
        <taxon>Pentapetalae</taxon>
        <taxon>rosids</taxon>
        <taxon>malvids</taxon>
        <taxon>Brassicales</taxon>
        <taxon>Brassicaceae</taxon>
        <taxon>Camelineae</taxon>
        <taxon>Arabidopsis</taxon>
    </lineage>
</organism>
<dbReference type="Proteomes" id="UP000682877">
    <property type="component" value="Chromosome 2"/>
</dbReference>
<dbReference type="InterPro" id="IPR044290">
    <property type="entry name" value="RRA1/2/3"/>
</dbReference>
<feature type="coiled-coil region" evidence="3">
    <location>
        <begin position="78"/>
        <end position="112"/>
    </location>
</feature>
<keyword evidence="2" id="KW-0812">Transmembrane</keyword>
<comment type="similarity">
    <text evidence="1 2">Belongs to the glycosyltransferase 77 family.</text>
</comment>
<keyword evidence="2" id="KW-0333">Golgi apparatus</keyword>